<reference evidence="3" key="1">
    <citation type="submission" date="2020-12" db="UniProtKB">
        <authorList>
            <consortium name="WormBaseParasite"/>
        </authorList>
    </citation>
    <scope>IDENTIFICATION</scope>
    <source>
        <strain evidence="3">MHco3</strain>
    </source>
</reference>
<keyword evidence="2" id="KW-1185">Reference proteome</keyword>
<feature type="region of interest" description="Disordered" evidence="1">
    <location>
        <begin position="41"/>
        <end position="70"/>
    </location>
</feature>
<protein>
    <submittedName>
        <fullName evidence="3">Uncharacterized protein</fullName>
    </submittedName>
</protein>
<dbReference type="AlphaFoldDB" id="A0A7I4XZS4"/>
<accession>A0A7I4XZS4</accession>
<evidence type="ECO:0000256" key="1">
    <source>
        <dbReference type="SAM" id="MobiDB-lite"/>
    </source>
</evidence>
<dbReference type="Proteomes" id="UP000025227">
    <property type="component" value="Unplaced"/>
</dbReference>
<feature type="compositionally biased region" description="Low complexity" evidence="1">
    <location>
        <begin position="51"/>
        <end position="62"/>
    </location>
</feature>
<proteinExistence type="predicted"/>
<sequence>MPRSTDSCRNVLMRKDSGSIRLLDWIQQVAAVALVPTAHRRGRLQSSMAEPSSPKSTSPMPTVEIDDDSKELPAINTHRGLYRYKSNQHLPSYSRLSTS</sequence>
<evidence type="ECO:0000313" key="3">
    <source>
        <dbReference type="WBParaSite" id="HCON_00033220-00001"/>
    </source>
</evidence>
<organism evidence="2 3">
    <name type="scientific">Haemonchus contortus</name>
    <name type="common">Barber pole worm</name>
    <dbReference type="NCBI Taxonomy" id="6289"/>
    <lineage>
        <taxon>Eukaryota</taxon>
        <taxon>Metazoa</taxon>
        <taxon>Ecdysozoa</taxon>
        <taxon>Nematoda</taxon>
        <taxon>Chromadorea</taxon>
        <taxon>Rhabditida</taxon>
        <taxon>Rhabditina</taxon>
        <taxon>Rhabditomorpha</taxon>
        <taxon>Strongyloidea</taxon>
        <taxon>Trichostrongylidae</taxon>
        <taxon>Haemonchus</taxon>
    </lineage>
</organism>
<name>A0A7I4XZS4_HAECO</name>
<dbReference type="WBParaSite" id="HCON_00033220-00001">
    <property type="protein sequence ID" value="HCON_00033220-00001"/>
    <property type="gene ID" value="HCON_00033220"/>
</dbReference>
<evidence type="ECO:0000313" key="2">
    <source>
        <dbReference type="Proteomes" id="UP000025227"/>
    </source>
</evidence>